<dbReference type="PANTHER" id="PTHR46268:SF6">
    <property type="entry name" value="UNIVERSAL STRESS PROTEIN UP12"/>
    <property type="match status" value="1"/>
</dbReference>
<evidence type="ECO:0000313" key="3">
    <source>
        <dbReference type="EMBL" id="QHN39598.1"/>
    </source>
</evidence>
<evidence type="ECO:0000256" key="1">
    <source>
        <dbReference type="ARBA" id="ARBA00008791"/>
    </source>
</evidence>
<dbReference type="PANTHER" id="PTHR46268">
    <property type="entry name" value="STRESS RESPONSE PROTEIN NHAX"/>
    <property type="match status" value="1"/>
</dbReference>
<feature type="domain" description="UspA" evidence="2">
    <location>
        <begin position="6"/>
        <end position="141"/>
    </location>
</feature>
<dbReference type="PRINTS" id="PR01438">
    <property type="entry name" value="UNVRSLSTRESS"/>
</dbReference>
<dbReference type="SUPFAM" id="SSF52402">
    <property type="entry name" value="Adenine nucleotide alpha hydrolases-like"/>
    <property type="match status" value="2"/>
</dbReference>
<dbReference type="EMBL" id="CP045810">
    <property type="protein sequence ID" value="QHN39598.1"/>
    <property type="molecule type" value="Genomic_DNA"/>
</dbReference>
<dbReference type="Pfam" id="PF00582">
    <property type="entry name" value="Usp"/>
    <property type="match status" value="2"/>
</dbReference>
<dbReference type="Gene3D" id="3.40.50.620">
    <property type="entry name" value="HUPs"/>
    <property type="match status" value="2"/>
</dbReference>
<dbReference type="CDD" id="cd23659">
    <property type="entry name" value="USP_At3g01520-like"/>
    <property type="match status" value="1"/>
</dbReference>
<organism evidence="3">
    <name type="scientific">Gordonia amarae</name>
    <dbReference type="NCBI Taxonomy" id="36821"/>
    <lineage>
        <taxon>Bacteria</taxon>
        <taxon>Bacillati</taxon>
        <taxon>Actinomycetota</taxon>
        <taxon>Actinomycetes</taxon>
        <taxon>Mycobacteriales</taxon>
        <taxon>Gordoniaceae</taxon>
        <taxon>Gordonia</taxon>
    </lineage>
</organism>
<accession>A0A857LMT8</accession>
<dbReference type="RefSeq" id="WP_005183277.1">
    <property type="nucleotide sequence ID" value="NZ_CP045804.1"/>
</dbReference>
<feature type="domain" description="UspA" evidence="2">
    <location>
        <begin position="149"/>
        <end position="290"/>
    </location>
</feature>
<proteinExistence type="inferred from homology"/>
<reference evidence="3" key="1">
    <citation type="journal article" date="2021" name="Nat. Microbiol.">
        <title>Cocultivation of an ultrasmall environmental parasitic bacterium with lytic ability against bacteria associated with wastewater foams.</title>
        <authorList>
            <person name="Batinovic S."/>
            <person name="Rose J.J.A."/>
            <person name="Ratcliffe J."/>
            <person name="Seviour R.J."/>
            <person name="Petrovski S."/>
        </authorList>
    </citation>
    <scope>NUCLEOTIDE SEQUENCE</scope>
    <source>
        <strain evidence="3">CON44</strain>
    </source>
</reference>
<gene>
    <name evidence="3" type="ORF">GII30_10895</name>
</gene>
<sequence length="292" mass="30369">MTLNAPIVVAVDGSDQAREALAWAVAAAVREKRQLKAVTVVEALSDYSGMVLTQDLIDDIYGYAKDILTEALERAAELAPGLEVTGEVLSGKPALLLREVSSRAHLLVVGSRGRGGVKGLLLGSVSADVAAHANCPVVVVPGEFGTTGPVVVGVDGSPAARVAAKQAFTEASLLDTSVVAVTTYGAFSGKHFYGTEDRHGDSEATLERFRTEAAETQSEQLAGLREDFPDVTVDSDVATIRPAERIVEKAADAQLIVIGSRGRGGFRGLLLGSNSRAVLQVAPCPVMVVHAG</sequence>
<dbReference type="AlphaFoldDB" id="A0A857LMT8"/>
<dbReference type="InterPro" id="IPR006015">
    <property type="entry name" value="Universal_stress_UspA"/>
</dbReference>
<comment type="similarity">
    <text evidence="1">Belongs to the universal stress protein A family.</text>
</comment>
<dbReference type="InterPro" id="IPR014729">
    <property type="entry name" value="Rossmann-like_a/b/a_fold"/>
</dbReference>
<name>A0A857LMT8_9ACTN</name>
<evidence type="ECO:0000259" key="2">
    <source>
        <dbReference type="Pfam" id="PF00582"/>
    </source>
</evidence>
<protein>
    <submittedName>
        <fullName evidence="3">Universal stress protein</fullName>
    </submittedName>
</protein>
<dbReference type="InterPro" id="IPR006016">
    <property type="entry name" value="UspA"/>
</dbReference>